<dbReference type="EMBL" id="LAVV01006842">
    <property type="protein sequence ID" value="KNZ58058.1"/>
    <property type="molecule type" value="Genomic_DNA"/>
</dbReference>
<sequence>MNKPLRKACLIALLTFQTLSGLTTVRMVRVPGHDQELPDLNIALEPEPPIPDSQPARRISSSSTQESWMALPPAREVAIRSSHPNLAAPQSSAASQTPRGILYPFTQPSWARRTNVEKVAQECTWCHGPSALKRTRVSKPLTSSDSSETSTDGGALQDNGPPRKLQKLIPSLEIHSSIDEHDRTGEASAVIRPSLNVHNWDMVKAHEKEQQGDKNGQPVLQPSEKLARFFKMLRFKESDGFYWLPPEQLQHTQALYSVCKNKWPEGNVRGWSDIRSKLAAEILLKLADQKLHLDAHPIFKKLMRWARSTIYTNRGALTTSRLSPRRMESIIIYVSKVTKIATFLIILRRSTLNQHTSGQLSKAMVDGILNLIRGFWEKLERMDEKLLDAGPWANSTSKILQAQVPPGSYHSFFIYKKERFFEVANRVAEYWEEENIQNDTYQHIKNHQKILNRITSDILFHSNPKIVGRYIN</sequence>
<feature type="signal peptide" evidence="2">
    <location>
        <begin position="1"/>
        <end position="21"/>
    </location>
</feature>
<name>A0A0L6VBD1_9BASI</name>
<evidence type="ECO:0000256" key="2">
    <source>
        <dbReference type="SAM" id="SignalP"/>
    </source>
</evidence>
<dbReference type="Proteomes" id="UP000037035">
    <property type="component" value="Unassembled WGS sequence"/>
</dbReference>
<evidence type="ECO:0000256" key="1">
    <source>
        <dbReference type="SAM" id="MobiDB-lite"/>
    </source>
</evidence>
<protein>
    <submittedName>
        <fullName evidence="3">Uncharacterized protein</fullName>
    </submittedName>
</protein>
<reference evidence="3 4" key="1">
    <citation type="submission" date="2015-08" db="EMBL/GenBank/DDBJ databases">
        <title>Next Generation Sequencing and Analysis of the Genome of Puccinia sorghi L Schw, the Causal Agent of Maize Common Rust.</title>
        <authorList>
            <person name="Rochi L."/>
            <person name="Burguener G."/>
            <person name="Darino M."/>
            <person name="Turjanski A."/>
            <person name="Kreff E."/>
            <person name="Dieguez M.J."/>
            <person name="Sacco F."/>
        </authorList>
    </citation>
    <scope>NUCLEOTIDE SEQUENCE [LARGE SCALE GENOMIC DNA]</scope>
    <source>
        <strain evidence="3 4">RO10H11247</strain>
    </source>
</reference>
<feature type="chain" id="PRO_5005567938" evidence="2">
    <location>
        <begin position="22"/>
        <end position="472"/>
    </location>
</feature>
<feature type="region of interest" description="Disordered" evidence="1">
    <location>
        <begin position="136"/>
        <end position="164"/>
    </location>
</feature>
<accession>A0A0L6VBD1</accession>
<dbReference type="OrthoDB" id="2509192at2759"/>
<evidence type="ECO:0000313" key="3">
    <source>
        <dbReference type="EMBL" id="KNZ58058.1"/>
    </source>
</evidence>
<dbReference type="AlphaFoldDB" id="A0A0L6VBD1"/>
<keyword evidence="4" id="KW-1185">Reference proteome</keyword>
<gene>
    <name evidence="3" type="ORF">VP01_2003g3</name>
</gene>
<comment type="caution">
    <text evidence="3">The sequence shown here is derived from an EMBL/GenBank/DDBJ whole genome shotgun (WGS) entry which is preliminary data.</text>
</comment>
<feature type="region of interest" description="Disordered" evidence="1">
    <location>
        <begin position="45"/>
        <end position="70"/>
    </location>
</feature>
<organism evidence="3 4">
    <name type="scientific">Puccinia sorghi</name>
    <dbReference type="NCBI Taxonomy" id="27349"/>
    <lineage>
        <taxon>Eukaryota</taxon>
        <taxon>Fungi</taxon>
        <taxon>Dikarya</taxon>
        <taxon>Basidiomycota</taxon>
        <taxon>Pucciniomycotina</taxon>
        <taxon>Pucciniomycetes</taxon>
        <taxon>Pucciniales</taxon>
        <taxon>Pucciniaceae</taxon>
        <taxon>Puccinia</taxon>
    </lineage>
</organism>
<dbReference type="VEuPathDB" id="FungiDB:VP01_2003g3"/>
<keyword evidence="2" id="KW-0732">Signal</keyword>
<evidence type="ECO:0000313" key="4">
    <source>
        <dbReference type="Proteomes" id="UP000037035"/>
    </source>
</evidence>
<feature type="compositionally biased region" description="Low complexity" evidence="1">
    <location>
        <begin position="142"/>
        <end position="152"/>
    </location>
</feature>
<proteinExistence type="predicted"/>